<dbReference type="OrthoDB" id="20872at2759"/>
<reference evidence="3 4" key="1">
    <citation type="submission" date="2017-05" db="EMBL/GenBank/DDBJ databases">
        <title>Draft genome sequence of Elsinoe australis.</title>
        <authorList>
            <person name="Cheng Q."/>
        </authorList>
    </citation>
    <scope>NUCLEOTIDE SEQUENCE [LARGE SCALE GENOMIC DNA]</scope>
    <source>
        <strain evidence="3 4">NL1</strain>
    </source>
</reference>
<accession>A0A2P7YQA4</accession>
<evidence type="ECO:0000256" key="1">
    <source>
        <dbReference type="SAM" id="MobiDB-lite"/>
    </source>
</evidence>
<dbReference type="InterPro" id="IPR029498">
    <property type="entry name" value="HeLo_dom"/>
</dbReference>
<evidence type="ECO:0000259" key="2">
    <source>
        <dbReference type="Pfam" id="PF14479"/>
    </source>
</evidence>
<feature type="region of interest" description="Disordered" evidence="1">
    <location>
        <begin position="343"/>
        <end position="397"/>
    </location>
</feature>
<sequence length="450" mass="48828">MTAPQPPTTTPDLPSRTSTLTATLSLSTLYSTAIETLSRIHPSNSTHWSKPEQLLLTSLGVQQARLLAWGDITGICSPPAWIATHMVPTRPSATNPEPEMAIYFGDRDERLNDAGVVGEVRCALEGILGRGDGEGAEGMGGGTGGSKDGGMAAWGLRPGKKGTPLGAGLVPPTPAVLDTHRLEGFREKFMLLGDLGVASGVVLGDGGGGGGQNWAVGDLGMFRTFVEMVRSKVDYLVLKMGLLERVDRAVCVDVRALGWHPSVDSRAAARVVSKLRLVNEACLAEYPEYSLAAQQALDNLNDRWKGHDGYREVMQPLRRDSVQINEPAKSAAKARRPGILKLFRPKSWRKEKPERRQSLGEEDYQTPRSKSTSDTMDVTPWSVSRPTSPVMERVRSKSVSDIPLESVHSRLSNKDNSLARVNTVADDQAGEMGKTRTVTSMISRHDQWRG</sequence>
<comment type="caution">
    <text evidence="3">The sequence shown here is derived from an EMBL/GenBank/DDBJ whole genome shotgun (WGS) entry which is preliminary data.</text>
</comment>
<evidence type="ECO:0000313" key="3">
    <source>
        <dbReference type="EMBL" id="PSK38116.1"/>
    </source>
</evidence>
<feature type="region of interest" description="Disordered" evidence="1">
    <location>
        <begin position="424"/>
        <end position="450"/>
    </location>
</feature>
<feature type="compositionally biased region" description="Polar residues" evidence="1">
    <location>
        <begin position="366"/>
        <end position="387"/>
    </location>
</feature>
<protein>
    <recommendedName>
        <fullName evidence="2">Prion-inhibition and propagation HeLo domain-containing protein</fullName>
    </recommendedName>
</protein>
<proteinExistence type="predicted"/>
<dbReference type="EMBL" id="NHZQ01000404">
    <property type="protein sequence ID" value="PSK38116.1"/>
    <property type="molecule type" value="Genomic_DNA"/>
</dbReference>
<gene>
    <name evidence="3" type="ORF">B9Z65_1307</name>
</gene>
<dbReference type="Proteomes" id="UP000243723">
    <property type="component" value="Unassembled WGS sequence"/>
</dbReference>
<feature type="domain" description="Prion-inhibition and propagation HeLo" evidence="2">
    <location>
        <begin position="22"/>
        <end position="238"/>
    </location>
</feature>
<dbReference type="InterPro" id="IPR038305">
    <property type="entry name" value="HeLo_sf"/>
</dbReference>
<feature type="compositionally biased region" description="Basic and acidic residues" evidence="1">
    <location>
        <begin position="348"/>
        <end position="359"/>
    </location>
</feature>
<name>A0A2P7YQA4_9PEZI</name>
<organism evidence="3 4">
    <name type="scientific">Elsinoe australis</name>
    <dbReference type="NCBI Taxonomy" id="40998"/>
    <lineage>
        <taxon>Eukaryota</taxon>
        <taxon>Fungi</taxon>
        <taxon>Dikarya</taxon>
        <taxon>Ascomycota</taxon>
        <taxon>Pezizomycotina</taxon>
        <taxon>Dothideomycetes</taxon>
        <taxon>Dothideomycetidae</taxon>
        <taxon>Myriangiales</taxon>
        <taxon>Elsinoaceae</taxon>
        <taxon>Elsinoe</taxon>
    </lineage>
</organism>
<keyword evidence="4" id="KW-1185">Reference proteome</keyword>
<dbReference type="AlphaFoldDB" id="A0A2P7YQA4"/>
<evidence type="ECO:0000313" key="4">
    <source>
        <dbReference type="Proteomes" id="UP000243723"/>
    </source>
</evidence>
<dbReference type="Gene3D" id="1.20.120.1020">
    <property type="entry name" value="Prion-inhibition and propagation, HeLo domain"/>
    <property type="match status" value="1"/>
</dbReference>
<dbReference type="Pfam" id="PF14479">
    <property type="entry name" value="HeLo"/>
    <property type="match status" value="1"/>
</dbReference>